<keyword evidence="4" id="KW-1185">Reference proteome</keyword>
<feature type="transmembrane region" description="Helical" evidence="1">
    <location>
        <begin position="206"/>
        <end position="223"/>
    </location>
</feature>
<reference key="1">
    <citation type="submission" date="2010-11" db="EMBL/GenBank/DDBJ databases">
        <title>The complete sequence of chromosome of Isophaera pallida ATCC 43644.</title>
        <authorList>
            <consortium name="US DOE Joint Genome Institute (JGI-PGF)"/>
            <person name="Lucas S."/>
            <person name="Copeland A."/>
            <person name="Lapidus A."/>
            <person name="Bruce D."/>
            <person name="Goodwin L."/>
            <person name="Pitluck S."/>
            <person name="Kyrpides N."/>
            <person name="Mavromatis K."/>
            <person name="Pagani I."/>
            <person name="Ivanova N."/>
            <person name="Saunders E."/>
            <person name="Brettin T."/>
            <person name="Detter J.C."/>
            <person name="Han C."/>
            <person name="Tapia R."/>
            <person name="Land M."/>
            <person name="Hauser L."/>
            <person name="Markowitz V."/>
            <person name="Cheng J.-F."/>
            <person name="Hugenholtz P."/>
            <person name="Woyke T."/>
            <person name="Wu D."/>
            <person name="Eisen J.A."/>
        </authorList>
    </citation>
    <scope>NUCLEOTIDE SEQUENCE</scope>
    <source>
        <strain>ATCC 43644</strain>
    </source>
</reference>
<keyword evidence="1" id="KW-1133">Transmembrane helix</keyword>
<feature type="domain" description="Ice-binding protein C-terminal" evidence="2">
    <location>
        <begin position="202"/>
        <end position="225"/>
    </location>
</feature>
<dbReference type="EMBL" id="CP002353">
    <property type="protein sequence ID" value="ADV64022.1"/>
    <property type="molecule type" value="Genomic_DNA"/>
</dbReference>
<evidence type="ECO:0000256" key="1">
    <source>
        <dbReference type="SAM" id="Phobius"/>
    </source>
</evidence>
<evidence type="ECO:0000259" key="2">
    <source>
        <dbReference type="Pfam" id="PF07589"/>
    </source>
</evidence>
<evidence type="ECO:0000313" key="3">
    <source>
        <dbReference type="EMBL" id="ADV64022.1"/>
    </source>
</evidence>
<dbReference type="HOGENOM" id="CLU_1188690_0_0_0"/>
<dbReference type="Proteomes" id="UP000008631">
    <property type="component" value="Chromosome"/>
</dbReference>
<evidence type="ECO:0000313" key="4">
    <source>
        <dbReference type="Proteomes" id="UP000008631"/>
    </source>
</evidence>
<gene>
    <name evidence="3" type="ordered locus">Isop_3465</name>
</gene>
<accession>E8QWY3</accession>
<dbReference type="InterPro" id="IPR013424">
    <property type="entry name" value="Ice-binding_C"/>
</dbReference>
<dbReference type="NCBIfam" id="TIGR02595">
    <property type="entry name" value="PEP_CTERM"/>
    <property type="match status" value="1"/>
</dbReference>
<dbReference type="InParanoid" id="E8QWY3"/>
<protein>
    <recommendedName>
        <fullName evidence="2">Ice-binding protein C-terminal domain-containing protein</fullName>
    </recommendedName>
</protein>
<dbReference type="AlphaFoldDB" id="E8QWY3"/>
<reference evidence="3 4" key="2">
    <citation type="journal article" date="2011" name="Stand. Genomic Sci.">
        <title>Complete genome sequence of Isosphaera pallida type strain (IS1B).</title>
        <authorList>
            <consortium name="US DOE Joint Genome Institute (JGI-PGF)"/>
            <person name="Goker M."/>
            <person name="Cleland D."/>
            <person name="Saunders E."/>
            <person name="Lapidus A."/>
            <person name="Nolan M."/>
            <person name="Lucas S."/>
            <person name="Hammon N."/>
            <person name="Deshpande S."/>
            <person name="Cheng J.F."/>
            <person name="Tapia R."/>
            <person name="Han C."/>
            <person name="Goodwin L."/>
            <person name="Pitluck S."/>
            <person name="Liolios K."/>
            <person name="Pagani I."/>
            <person name="Ivanova N."/>
            <person name="Mavromatis K."/>
            <person name="Pati A."/>
            <person name="Chen A."/>
            <person name="Palaniappan K."/>
            <person name="Land M."/>
            <person name="Hauser L."/>
            <person name="Chang Y.J."/>
            <person name="Jeffries C.D."/>
            <person name="Detter J.C."/>
            <person name="Beck B."/>
            <person name="Woyke T."/>
            <person name="Bristow J."/>
            <person name="Eisen J.A."/>
            <person name="Markowitz V."/>
            <person name="Hugenholtz P."/>
            <person name="Kyrpides N.C."/>
            <person name="Klenk H.P."/>
        </authorList>
    </citation>
    <scope>NUCLEOTIDE SEQUENCE [LARGE SCALE GENOMIC DNA]</scope>
    <source>
        <strain evidence="4">ATCC 43644 / DSM 9630 / IS1B</strain>
    </source>
</reference>
<organism evidence="3 4">
    <name type="scientific">Isosphaera pallida (strain ATCC 43644 / DSM 9630 / IS1B)</name>
    <dbReference type="NCBI Taxonomy" id="575540"/>
    <lineage>
        <taxon>Bacteria</taxon>
        <taxon>Pseudomonadati</taxon>
        <taxon>Planctomycetota</taxon>
        <taxon>Planctomycetia</taxon>
        <taxon>Isosphaerales</taxon>
        <taxon>Isosphaeraceae</taxon>
        <taxon>Isosphaera</taxon>
    </lineage>
</organism>
<dbReference type="Pfam" id="PF07589">
    <property type="entry name" value="PEP-CTERM"/>
    <property type="match status" value="1"/>
</dbReference>
<proteinExistence type="predicted"/>
<dbReference type="KEGG" id="ipa:Isop_3465"/>
<keyword evidence="1" id="KW-0812">Transmembrane</keyword>
<name>E8QWY3_ISOPI</name>
<sequence>MVSAGTHRVILVLHLEVSRMPGKHVVRAALAMFAALVCGSNAHAAYMYEVVLPPNQTLITISEQTTLRLEPKQGRDFLVDEEAPFNNLPLATLVFEKTSLGREIIDVTYQMDLRITNPQDSGNVGVFTITGRVFGNADLRADGTRRLDLNNEFLSLSPRGPVAIGPDFFSFDMDLNQALQFSGPGFGPGLTGLFTARVNVVPIPEPASLAMMALGGLGVAWVARRRALARRVG</sequence>
<keyword evidence="1" id="KW-0472">Membrane</keyword>